<dbReference type="Gene3D" id="1.20.120.530">
    <property type="entry name" value="GntR ligand-binding domain-like"/>
    <property type="match status" value="1"/>
</dbReference>
<proteinExistence type="predicted"/>
<dbReference type="InterPro" id="IPR011711">
    <property type="entry name" value="GntR_C"/>
</dbReference>
<gene>
    <name evidence="5" type="ORF">CLV78_1243</name>
</gene>
<dbReference type="RefSeq" id="WP_106208537.1">
    <property type="nucleotide sequence ID" value="NZ_PVTD01000024.1"/>
</dbReference>
<protein>
    <submittedName>
        <fullName evidence="5">GntR family transcriptional repressor for pyruvate dehydrogenase complex</fullName>
    </submittedName>
</protein>
<dbReference type="Pfam" id="PF07729">
    <property type="entry name" value="FCD"/>
    <property type="match status" value="1"/>
</dbReference>
<dbReference type="PANTHER" id="PTHR43537">
    <property type="entry name" value="TRANSCRIPTIONAL REGULATOR, GNTR FAMILY"/>
    <property type="match status" value="1"/>
</dbReference>
<dbReference type="SMART" id="SM00895">
    <property type="entry name" value="FCD"/>
    <property type="match status" value="1"/>
</dbReference>
<evidence type="ECO:0000256" key="2">
    <source>
        <dbReference type="ARBA" id="ARBA00023125"/>
    </source>
</evidence>
<evidence type="ECO:0000256" key="1">
    <source>
        <dbReference type="ARBA" id="ARBA00023015"/>
    </source>
</evidence>
<dbReference type="Gene3D" id="1.10.10.10">
    <property type="entry name" value="Winged helix-like DNA-binding domain superfamily/Winged helix DNA-binding domain"/>
    <property type="match status" value="1"/>
</dbReference>
<dbReference type="Pfam" id="PF00392">
    <property type="entry name" value="GntR"/>
    <property type="match status" value="1"/>
</dbReference>
<dbReference type="SUPFAM" id="SSF48008">
    <property type="entry name" value="GntR ligand-binding domain-like"/>
    <property type="match status" value="1"/>
</dbReference>
<keyword evidence="2" id="KW-0238">DNA-binding</keyword>
<name>A0A2T0RDS5_9RHOB</name>
<dbReference type="SUPFAM" id="SSF46785">
    <property type="entry name" value="Winged helix' DNA-binding domain"/>
    <property type="match status" value="1"/>
</dbReference>
<dbReference type="InterPro" id="IPR008920">
    <property type="entry name" value="TF_FadR/GntR_C"/>
</dbReference>
<evidence type="ECO:0000313" key="6">
    <source>
        <dbReference type="Proteomes" id="UP000239480"/>
    </source>
</evidence>
<dbReference type="SMART" id="SM00345">
    <property type="entry name" value="HTH_GNTR"/>
    <property type="match status" value="1"/>
</dbReference>
<dbReference type="EMBL" id="PVTD01000024">
    <property type="protein sequence ID" value="PRY19336.1"/>
    <property type="molecule type" value="Genomic_DNA"/>
</dbReference>
<keyword evidence="6" id="KW-1185">Reference proteome</keyword>
<comment type="caution">
    <text evidence="5">The sequence shown here is derived from an EMBL/GenBank/DDBJ whole genome shotgun (WGS) entry which is preliminary data.</text>
</comment>
<dbReference type="InterPro" id="IPR036388">
    <property type="entry name" value="WH-like_DNA-bd_sf"/>
</dbReference>
<dbReference type="Proteomes" id="UP000239480">
    <property type="component" value="Unassembled WGS sequence"/>
</dbReference>
<dbReference type="PANTHER" id="PTHR43537:SF24">
    <property type="entry name" value="GLUCONATE OPERON TRANSCRIPTIONAL REPRESSOR"/>
    <property type="match status" value="1"/>
</dbReference>
<dbReference type="OrthoDB" id="9028214at2"/>
<dbReference type="GO" id="GO:0003677">
    <property type="term" value="F:DNA binding"/>
    <property type="evidence" value="ECO:0007669"/>
    <property type="project" value="UniProtKB-KW"/>
</dbReference>
<evidence type="ECO:0000259" key="4">
    <source>
        <dbReference type="PROSITE" id="PS50949"/>
    </source>
</evidence>
<dbReference type="AlphaFoldDB" id="A0A2T0RDS5"/>
<evidence type="ECO:0000256" key="3">
    <source>
        <dbReference type="ARBA" id="ARBA00023163"/>
    </source>
</evidence>
<dbReference type="CDD" id="cd07377">
    <property type="entry name" value="WHTH_GntR"/>
    <property type="match status" value="1"/>
</dbReference>
<dbReference type="InterPro" id="IPR036390">
    <property type="entry name" value="WH_DNA-bd_sf"/>
</dbReference>
<reference evidence="5 6" key="1">
    <citation type="submission" date="2018-03" db="EMBL/GenBank/DDBJ databases">
        <title>Genomic Encyclopedia of Archaeal and Bacterial Type Strains, Phase II (KMG-II): from individual species to whole genera.</title>
        <authorList>
            <person name="Goeker M."/>
        </authorList>
    </citation>
    <scope>NUCLEOTIDE SEQUENCE [LARGE SCALE GENOMIC DNA]</scope>
    <source>
        <strain evidence="5 6">DSM 29328</strain>
    </source>
</reference>
<keyword evidence="1" id="KW-0805">Transcription regulation</keyword>
<dbReference type="InterPro" id="IPR000524">
    <property type="entry name" value="Tscrpt_reg_HTH_GntR"/>
</dbReference>
<evidence type="ECO:0000313" key="5">
    <source>
        <dbReference type="EMBL" id="PRY19336.1"/>
    </source>
</evidence>
<accession>A0A2T0RDS5</accession>
<dbReference type="PRINTS" id="PR00035">
    <property type="entry name" value="HTHGNTR"/>
</dbReference>
<dbReference type="GO" id="GO:0003700">
    <property type="term" value="F:DNA-binding transcription factor activity"/>
    <property type="evidence" value="ECO:0007669"/>
    <property type="project" value="InterPro"/>
</dbReference>
<feature type="domain" description="HTH gntR-type" evidence="4">
    <location>
        <begin position="14"/>
        <end position="82"/>
    </location>
</feature>
<dbReference type="PROSITE" id="PS50949">
    <property type="entry name" value="HTH_GNTR"/>
    <property type="match status" value="1"/>
</dbReference>
<organism evidence="5 6">
    <name type="scientific">Aliiruegeria haliotis</name>
    <dbReference type="NCBI Taxonomy" id="1280846"/>
    <lineage>
        <taxon>Bacteria</taxon>
        <taxon>Pseudomonadati</taxon>
        <taxon>Pseudomonadota</taxon>
        <taxon>Alphaproteobacteria</taxon>
        <taxon>Rhodobacterales</taxon>
        <taxon>Roseobacteraceae</taxon>
        <taxon>Aliiruegeria</taxon>
    </lineage>
</organism>
<keyword evidence="5" id="KW-0670">Pyruvate</keyword>
<sequence>MAFKVATPIKAARQKLYEVVLENLTEQIISQELSPGDVLPSEAELAEAYGVSKTTVHDALRHLSVFGVVNMRQGRQTTVGTPRAEVLSQFFRFVSGNVKRNVIDIVDIRRILESGCAGLAAQNISDEQCEELSEIIDTLFESRYDKEAWIKQDAAFHHLIAKASGNQMMPYLMTSLQGVIEDTIRVLHDQRNVRDPDQTFKRHKMVADAIISRDSEAAIAAMEVHFRATAATIERIQSDLDDTPTKA</sequence>
<keyword evidence="3" id="KW-0804">Transcription</keyword>